<dbReference type="AlphaFoldDB" id="A0A0G4GX12"/>
<proteinExistence type="predicted"/>
<evidence type="ECO:0000259" key="3">
    <source>
        <dbReference type="Pfam" id="PF20179"/>
    </source>
</evidence>
<gene>
    <name evidence="4" type="ORF">Cvel_5328</name>
</gene>
<feature type="signal peptide" evidence="2">
    <location>
        <begin position="1"/>
        <end position="17"/>
    </location>
</feature>
<feature type="region of interest" description="Disordered" evidence="1">
    <location>
        <begin position="422"/>
        <end position="441"/>
    </location>
</feature>
<organism evidence="4">
    <name type="scientific">Chromera velia CCMP2878</name>
    <dbReference type="NCBI Taxonomy" id="1169474"/>
    <lineage>
        <taxon>Eukaryota</taxon>
        <taxon>Sar</taxon>
        <taxon>Alveolata</taxon>
        <taxon>Colpodellida</taxon>
        <taxon>Chromeraceae</taxon>
        <taxon>Chromera</taxon>
    </lineage>
</organism>
<dbReference type="InterPro" id="IPR046824">
    <property type="entry name" value="Mss51-like_C"/>
</dbReference>
<dbReference type="Pfam" id="PF20179">
    <property type="entry name" value="MSS51_C"/>
    <property type="match status" value="1"/>
</dbReference>
<evidence type="ECO:0000256" key="1">
    <source>
        <dbReference type="SAM" id="MobiDB-lite"/>
    </source>
</evidence>
<dbReference type="EMBL" id="CDMZ01001635">
    <property type="protein sequence ID" value="CEM35454.1"/>
    <property type="molecule type" value="Genomic_DNA"/>
</dbReference>
<protein>
    <recommendedName>
        <fullName evidence="3">Mitochondrial splicing suppressor 51-like C-terminal domain-containing protein</fullName>
    </recommendedName>
</protein>
<feature type="chain" id="PRO_5005190636" description="Mitochondrial splicing suppressor 51-like C-terminal domain-containing protein" evidence="2">
    <location>
        <begin position="18"/>
        <end position="482"/>
    </location>
</feature>
<reference evidence="4" key="1">
    <citation type="submission" date="2014-11" db="EMBL/GenBank/DDBJ databases">
        <authorList>
            <person name="Otto D Thomas"/>
            <person name="Naeem Raeece"/>
        </authorList>
    </citation>
    <scope>NUCLEOTIDE SEQUENCE</scope>
</reference>
<sequence>MRAAVLLSVVVLEVASAVKVGREDLLSEFGGASGAKLVQQAGGALGIRQLIRDDSDDLALDLEEEEEDYDDIVQPLIVSGDAFEVTSDKRTNDISLADQTPAVIGKLVKGLPVLNPVYSIDWTKEDDSQLWTQPNVPKSLSKSYPLTILHAIDMLQTSDIPAYIWTKMPLFDPTKKTLELDIIDARSNDEMKSDWSQLTKRMTSRGYPKTIKLNLFTTGPGDPSSCHSANPKIQIKCLSGNYQHYLGRPTPDLAFIFNADIEQAGLVPTLAFLLDRRIPTFVTTAGPYGQCEDVSSCALVNQFLESVAARQLFPFDANRFPMLARDPMRGLNGKNAMMALLLGRDRRYGYTWRQGLAATRARYLSHVASTFFMRELQDRKAAAFFEKSAKQVKALQMEIPDDLSLLQVRDFVLERFLAESDPDREEFQQESASGSSSSVPYNGAFGLLAERRRAAAPPSDPLDALFEGAGSFLQFADEEWED</sequence>
<evidence type="ECO:0000313" key="4">
    <source>
        <dbReference type="EMBL" id="CEM35454.1"/>
    </source>
</evidence>
<keyword evidence="2" id="KW-0732">Signal</keyword>
<dbReference type="VEuPathDB" id="CryptoDB:Cvel_5328"/>
<evidence type="ECO:0000256" key="2">
    <source>
        <dbReference type="SAM" id="SignalP"/>
    </source>
</evidence>
<name>A0A0G4GX12_9ALVE</name>
<feature type="domain" description="Mitochondrial splicing suppressor 51-like C-terminal" evidence="3">
    <location>
        <begin position="145"/>
        <end position="321"/>
    </location>
</feature>
<accession>A0A0G4GX12</accession>